<dbReference type="GO" id="GO:0042626">
    <property type="term" value="F:ATPase-coupled transmembrane transporter activity"/>
    <property type="evidence" value="ECO:0007669"/>
    <property type="project" value="TreeGrafter"/>
</dbReference>
<dbReference type="Proteomes" id="UP000218377">
    <property type="component" value="Unassembled WGS sequence"/>
</dbReference>
<evidence type="ECO:0000313" key="11">
    <source>
        <dbReference type="Proteomes" id="UP000218377"/>
    </source>
</evidence>
<evidence type="ECO:0000256" key="3">
    <source>
        <dbReference type="ARBA" id="ARBA00022448"/>
    </source>
</evidence>
<comment type="caution">
    <text evidence="10">The sequence shown here is derived from an EMBL/GenBank/DDBJ whole genome shotgun (WGS) entry which is preliminary data.</text>
</comment>
<dbReference type="PROSITE" id="PS00211">
    <property type="entry name" value="ABC_TRANSPORTER_1"/>
    <property type="match status" value="2"/>
</dbReference>
<evidence type="ECO:0000256" key="5">
    <source>
        <dbReference type="ARBA" id="ARBA00022741"/>
    </source>
</evidence>
<keyword evidence="3" id="KW-0813">Transport</keyword>
<comment type="similarity">
    <text evidence="2">Belongs to the ABC transporter superfamily.</text>
</comment>
<dbReference type="SUPFAM" id="SSF52540">
    <property type="entry name" value="P-loop containing nucleoside triphosphate hydrolases"/>
    <property type="match status" value="2"/>
</dbReference>
<gene>
    <name evidence="10" type="ORF">CIK79_08850</name>
</gene>
<dbReference type="PANTHER" id="PTHR43553:SF27">
    <property type="entry name" value="ENERGY-COUPLING FACTOR TRANSPORTER ATP-BINDING PROTEIN ECFA2"/>
    <property type="match status" value="1"/>
</dbReference>
<evidence type="ECO:0000256" key="8">
    <source>
        <dbReference type="ARBA" id="ARBA00023136"/>
    </source>
</evidence>
<comment type="subcellular location">
    <subcellularLocation>
        <location evidence="1">Cell membrane</location>
        <topology evidence="1">Peripheral membrane protein</topology>
    </subcellularLocation>
</comment>
<evidence type="ECO:0000256" key="7">
    <source>
        <dbReference type="ARBA" id="ARBA00022967"/>
    </source>
</evidence>
<keyword evidence="8" id="KW-0472">Membrane</keyword>
<evidence type="ECO:0000313" key="10">
    <source>
        <dbReference type="EMBL" id="PCC18387.1"/>
    </source>
</evidence>
<dbReference type="InterPro" id="IPR015856">
    <property type="entry name" value="ABC_transpr_CbiO/EcfA_su"/>
</dbReference>
<dbReference type="InterPro" id="IPR003439">
    <property type="entry name" value="ABC_transporter-like_ATP-bd"/>
</dbReference>
<evidence type="ECO:0000256" key="1">
    <source>
        <dbReference type="ARBA" id="ARBA00004202"/>
    </source>
</evidence>
<organism evidence="10 11">
    <name type="scientific">Brevibacterium aurantiacum</name>
    <dbReference type="NCBI Taxonomy" id="273384"/>
    <lineage>
        <taxon>Bacteria</taxon>
        <taxon>Bacillati</taxon>
        <taxon>Actinomycetota</taxon>
        <taxon>Actinomycetes</taxon>
        <taxon>Micrococcales</taxon>
        <taxon>Brevibacteriaceae</taxon>
        <taxon>Brevibacterium</taxon>
    </lineage>
</organism>
<proteinExistence type="inferred from homology"/>
<dbReference type="InterPro" id="IPR003593">
    <property type="entry name" value="AAA+_ATPase"/>
</dbReference>
<dbReference type="GO" id="GO:0005524">
    <property type="term" value="F:ATP binding"/>
    <property type="evidence" value="ECO:0007669"/>
    <property type="project" value="UniProtKB-KW"/>
</dbReference>
<evidence type="ECO:0000256" key="6">
    <source>
        <dbReference type="ARBA" id="ARBA00022840"/>
    </source>
</evidence>
<dbReference type="PANTHER" id="PTHR43553">
    <property type="entry name" value="HEAVY METAL TRANSPORTER"/>
    <property type="match status" value="1"/>
</dbReference>
<protein>
    <recommendedName>
        <fullName evidence="9">ABC transporter domain-containing protein</fullName>
    </recommendedName>
</protein>
<name>A0A2A3X4E6_BREAU</name>
<accession>A0A2A3X4E6</accession>
<dbReference type="GO" id="GO:0016887">
    <property type="term" value="F:ATP hydrolysis activity"/>
    <property type="evidence" value="ECO:0007669"/>
    <property type="project" value="InterPro"/>
</dbReference>
<reference evidence="10 11" key="1">
    <citation type="journal article" date="2017" name="Elife">
        <title>Extensive horizontal gene transfer in cheese-associated bacteria.</title>
        <authorList>
            <person name="Bonham K.S."/>
            <person name="Wolfe B.E."/>
            <person name="Dutton R.J."/>
        </authorList>
    </citation>
    <scope>NUCLEOTIDE SEQUENCE [LARGE SCALE GENOMIC DNA]</scope>
    <source>
        <strain evidence="10 11">JB5</strain>
    </source>
</reference>
<keyword evidence="5" id="KW-0547">Nucleotide-binding</keyword>
<dbReference type="SMART" id="SM00382">
    <property type="entry name" value="AAA"/>
    <property type="match status" value="2"/>
</dbReference>
<keyword evidence="4" id="KW-1003">Cell membrane</keyword>
<evidence type="ECO:0000259" key="9">
    <source>
        <dbReference type="PROSITE" id="PS50893"/>
    </source>
</evidence>
<feature type="domain" description="ABC transporter" evidence="9">
    <location>
        <begin position="92"/>
        <end position="329"/>
    </location>
</feature>
<dbReference type="CDD" id="cd03225">
    <property type="entry name" value="ABC_cobalt_CbiO_domain1"/>
    <property type="match status" value="2"/>
</dbReference>
<dbReference type="InterPro" id="IPR017871">
    <property type="entry name" value="ABC_transporter-like_CS"/>
</dbReference>
<sequence length="579" mass="62373">MAVVAIRARRGGRGNCNGVFDKLILQSRRRRSMVRGGAGNPGRLRHGPTVLLQHYRPHPVGARRVGNCWRSAPNGAGTAENTGGRARVTALLRFSEITIRYPERTNPAVQHFSGEIAPGECVALVGPSGAGKSTVLAAASGIIPHSIPAEMNGVVEVCGTVTSLMSVPEMSSSVGTVLQDPDAQIVTGRVLDEVCFALENQLLDTETVDRRARATLTRFGLTEIEEQHPGILSGGQRQRLVLACVTAMRPRLLVLDEPTANLDPEAAADFYEMLSQRDQQGVLLVEHNLDLALSIADRIWELDATGRLVRDEPVTQTTLRARTHRNGVTSKIDAETEVSIPSLGMSSPGLSRASGALILNQVTWKPDRKATPVVRELSLNARRGEVTALTGENGAGKSTVLRLMARLLRPSGGSVSWHSDNGRAAGTKPTLGFVFQNPEHQFLGHSVRGELRHALSLRGMPRRQIRLEVDALLERFGLSGYADRNPFLLSGGQKRRLSVAIAFAGRPELLLLDEPSYGQDPNNLTLLLSEIRAAADSGATVVVSTHDPVLLVQCADAINLIRNGQAHPVKPQLLEPPVS</sequence>
<evidence type="ECO:0000256" key="2">
    <source>
        <dbReference type="ARBA" id="ARBA00005417"/>
    </source>
</evidence>
<dbReference type="PROSITE" id="PS50893">
    <property type="entry name" value="ABC_TRANSPORTER_2"/>
    <property type="match status" value="2"/>
</dbReference>
<dbReference type="Gene3D" id="3.40.50.300">
    <property type="entry name" value="P-loop containing nucleotide triphosphate hydrolases"/>
    <property type="match status" value="2"/>
</dbReference>
<dbReference type="GO" id="GO:0043190">
    <property type="term" value="C:ATP-binding cassette (ABC) transporter complex"/>
    <property type="evidence" value="ECO:0007669"/>
    <property type="project" value="TreeGrafter"/>
</dbReference>
<keyword evidence="6" id="KW-0067">ATP-binding</keyword>
<dbReference type="AlphaFoldDB" id="A0A2A3X4E6"/>
<evidence type="ECO:0000256" key="4">
    <source>
        <dbReference type="ARBA" id="ARBA00022475"/>
    </source>
</evidence>
<feature type="domain" description="ABC transporter" evidence="9">
    <location>
        <begin position="357"/>
        <end position="576"/>
    </location>
</feature>
<dbReference type="InterPro" id="IPR050095">
    <property type="entry name" value="ECF_ABC_transporter_ATP-bd"/>
</dbReference>
<dbReference type="InterPro" id="IPR027417">
    <property type="entry name" value="P-loop_NTPase"/>
</dbReference>
<dbReference type="EMBL" id="NRGX01000001">
    <property type="protein sequence ID" value="PCC18387.1"/>
    <property type="molecule type" value="Genomic_DNA"/>
</dbReference>
<dbReference type="Pfam" id="PF00005">
    <property type="entry name" value="ABC_tran"/>
    <property type="match status" value="2"/>
</dbReference>
<keyword evidence="7" id="KW-1278">Translocase</keyword>